<evidence type="ECO:0000313" key="6">
    <source>
        <dbReference type="Proteomes" id="UP000476332"/>
    </source>
</evidence>
<gene>
    <name evidence="5" type="ORF">GTW51_22125</name>
</gene>
<dbReference type="PANTHER" id="PTHR30290">
    <property type="entry name" value="PERIPLASMIC BINDING COMPONENT OF ABC TRANSPORTER"/>
    <property type="match status" value="1"/>
</dbReference>
<evidence type="ECO:0000256" key="1">
    <source>
        <dbReference type="ARBA" id="ARBA00004418"/>
    </source>
</evidence>
<organism evidence="5 6">
    <name type="scientific">Aurantimonas aggregata</name>
    <dbReference type="NCBI Taxonomy" id="2047720"/>
    <lineage>
        <taxon>Bacteria</taxon>
        <taxon>Pseudomonadati</taxon>
        <taxon>Pseudomonadota</taxon>
        <taxon>Alphaproteobacteria</taxon>
        <taxon>Hyphomicrobiales</taxon>
        <taxon>Aurantimonadaceae</taxon>
        <taxon>Aurantimonas</taxon>
    </lineage>
</organism>
<comment type="subcellular location">
    <subcellularLocation>
        <location evidence="1">Periplasm</location>
    </subcellularLocation>
</comment>
<dbReference type="PANTHER" id="PTHR30290:SF38">
    <property type="entry name" value="D,D-DIPEPTIDE-BINDING PERIPLASMIC PROTEIN DDPA-RELATED"/>
    <property type="match status" value="1"/>
</dbReference>
<proteinExistence type="inferred from homology"/>
<dbReference type="Proteomes" id="UP000476332">
    <property type="component" value="Unassembled WGS sequence"/>
</dbReference>
<dbReference type="GO" id="GO:0043190">
    <property type="term" value="C:ATP-binding cassette (ABC) transporter complex"/>
    <property type="evidence" value="ECO:0007669"/>
    <property type="project" value="InterPro"/>
</dbReference>
<reference evidence="5 6" key="1">
    <citation type="submission" date="2020-01" db="EMBL/GenBank/DDBJ databases">
        <title>Genomes of bacteria type strains.</title>
        <authorList>
            <person name="Chen J."/>
            <person name="Zhu S."/>
            <person name="Chen J."/>
        </authorList>
    </citation>
    <scope>NUCLEOTIDE SEQUENCE [LARGE SCALE GENOMIC DNA]</scope>
    <source>
        <strain evidence="5 6">KCTC 52919</strain>
    </source>
</reference>
<evidence type="ECO:0000259" key="4">
    <source>
        <dbReference type="Pfam" id="PF00496"/>
    </source>
</evidence>
<dbReference type="InterPro" id="IPR000914">
    <property type="entry name" value="SBP_5_dom"/>
</dbReference>
<dbReference type="EMBL" id="JAAAMJ010000039">
    <property type="protein sequence ID" value="NDV89361.1"/>
    <property type="molecule type" value="Genomic_DNA"/>
</dbReference>
<evidence type="ECO:0000313" key="5">
    <source>
        <dbReference type="EMBL" id="NDV89361.1"/>
    </source>
</evidence>
<keyword evidence="6" id="KW-1185">Reference proteome</keyword>
<evidence type="ECO:0000256" key="2">
    <source>
        <dbReference type="ARBA" id="ARBA00005695"/>
    </source>
</evidence>
<comment type="similarity">
    <text evidence="2">Belongs to the bacterial solute-binding protein 5 family.</text>
</comment>
<dbReference type="Pfam" id="PF00496">
    <property type="entry name" value="SBP_bac_5"/>
    <property type="match status" value="1"/>
</dbReference>
<keyword evidence="3" id="KW-0732">Signal</keyword>
<dbReference type="PIRSF" id="PIRSF002741">
    <property type="entry name" value="MppA"/>
    <property type="match status" value="1"/>
</dbReference>
<evidence type="ECO:0000256" key="3">
    <source>
        <dbReference type="ARBA" id="ARBA00022729"/>
    </source>
</evidence>
<feature type="domain" description="Solute-binding protein family 5" evidence="4">
    <location>
        <begin position="59"/>
        <end position="421"/>
    </location>
</feature>
<dbReference type="CDD" id="cd08502">
    <property type="entry name" value="PBP2_NikA_DppA_OppA_like_16"/>
    <property type="match status" value="1"/>
</dbReference>
<dbReference type="AlphaFoldDB" id="A0A6L9MNK2"/>
<accession>A0A6L9MNK2</accession>
<dbReference type="SUPFAM" id="SSF53850">
    <property type="entry name" value="Periplasmic binding protein-like II"/>
    <property type="match status" value="1"/>
</dbReference>
<name>A0A6L9MNK2_9HYPH</name>
<dbReference type="GO" id="GO:1904680">
    <property type="term" value="F:peptide transmembrane transporter activity"/>
    <property type="evidence" value="ECO:0007669"/>
    <property type="project" value="TreeGrafter"/>
</dbReference>
<dbReference type="InterPro" id="IPR039424">
    <property type="entry name" value="SBP_5"/>
</dbReference>
<comment type="caution">
    <text evidence="5">The sequence shown here is derived from an EMBL/GenBank/DDBJ whole genome shotgun (WGS) entry which is preliminary data.</text>
</comment>
<dbReference type="InterPro" id="IPR030678">
    <property type="entry name" value="Peptide/Ni-bd"/>
</dbReference>
<dbReference type="GO" id="GO:0015833">
    <property type="term" value="P:peptide transport"/>
    <property type="evidence" value="ECO:0007669"/>
    <property type="project" value="TreeGrafter"/>
</dbReference>
<sequence>MLSVSSLPAFAQLASSSVLRFVPSTNLASLDPHVSTALVTVQHGYYVFDTLYGVDANLTPQPQMAERHEVSEDRLTWTIILRDGLTFHDGEPVRAADCAASLARWSQRDGLGKSLAAAVDRYEAVDDKSFRIHLKAPFPKMLEVIGKPHSSPAFIMPERLANTPAEQPIQEMVGSGPYRFKADEFNPGSRVVYTKFEEYVPRDEEPSWTSGGKVAHFDRIEWHIITDKATAASALQLGEVDWLENMPSDLALLFPEGSGVEMKVSDPLGTGGFMRFNHTTAPFDNVKLRQFVARLVNQEDYLASFSGVVQDPTICRNMFPCTIPGVEEEGQEELGSLVGASADEIAAALAKTGYEGERIVVLNPVDSADITPFAVIIADAMSKAGLNVDMQDMDFGTLLQRRASKAPVEEGGWSIAPTSWPSVAIANPALNTTIRGEGAAGWAGWFESAEIEEKVADWLNAESEEDESRIREEVNEIALREVPSLPLGIYFPVTAYRSELEGVLGGSVRYPWNVRRR</sequence>
<dbReference type="Gene3D" id="3.10.105.10">
    <property type="entry name" value="Dipeptide-binding Protein, Domain 3"/>
    <property type="match status" value="1"/>
</dbReference>
<dbReference type="Gene3D" id="3.40.190.10">
    <property type="entry name" value="Periplasmic binding protein-like II"/>
    <property type="match status" value="1"/>
</dbReference>
<protein>
    <submittedName>
        <fullName evidence="5">ABC transporter substrate-binding protein</fullName>
    </submittedName>
</protein>
<dbReference type="GO" id="GO:0030288">
    <property type="term" value="C:outer membrane-bounded periplasmic space"/>
    <property type="evidence" value="ECO:0007669"/>
    <property type="project" value="UniProtKB-ARBA"/>
</dbReference>